<name>A0A1I1U3S5_9BURK</name>
<comment type="similarity">
    <text evidence="6">Belongs to the BamD family.</text>
</comment>
<reference evidence="9" key="1">
    <citation type="submission" date="2016-10" db="EMBL/GenBank/DDBJ databases">
        <authorList>
            <person name="Varghese N."/>
            <person name="Submissions S."/>
        </authorList>
    </citation>
    <scope>NUCLEOTIDE SEQUENCE [LARGE SCALE GENOMIC DNA]</scope>
    <source>
        <strain evidence="9">DSM 7481</strain>
    </source>
</reference>
<dbReference type="Pfam" id="PF13525">
    <property type="entry name" value="YfiO"/>
    <property type="match status" value="1"/>
</dbReference>
<evidence type="ECO:0000256" key="3">
    <source>
        <dbReference type="ARBA" id="ARBA00023139"/>
    </source>
</evidence>
<dbReference type="GO" id="GO:0051205">
    <property type="term" value="P:protein insertion into membrane"/>
    <property type="evidence" value="ECO:0007669"/>
    <property type="project" value="UniProtKB-UniRule"/>
</dbReference>
<keyword evidence="2 6" id="KW-0472">Membrane</keyword>
<gene>
    <name evidence="6" type="primary">bamD</name>
    <name evidence="8" type="ORF">SAMN04489710_104147</name>
</gene>
<dbReference type="GO" id="GO:1990063">
    <property type="term" value="C:Bam protein complex"/>
    <property type="evidence" value="ECO:0007669"/>
    <property type="project" value="TreeGrafter"/>
</dbReference>
<dbReference type="HAMAP" id="MF_00922">
    <property type="entry name" value="OM_assembly_BamD"/>
    <property type="match status" value="1"/>
</dbReference>
<dbReference type="PANTHER" id="PTHR37423:SF1">
    <property type="entry name" value="OUTER MEMBRANE PROTEIN ASSEMBLY FACTOR BAMD"/>
    <property type="match status" value="1"/>
</dbReference>
<dbReference type="InterPro" id="IPR039565">
    <property type="entry name" value="BamD-like"/>
</dbReference>
<dbReference type="Gene3D" id="1.25.40.10">
    <property type="entry name" value="Tetratricopeptide repeat domain"/>
    <property type="match status" value="1"/>
</dbReference>
<evidence type="ECO:0000256" key="4">
    <source>
        <dbReference type="ARBA" id="ARBA00023237"/>
    </source>
</evidence>
<keyword evidence="5" id="KW-0449">Lipoprotein</keyword>
<keyword evidence="4 6" id="KW-0998">Cell outer membrane</keyword>
<organism evidence="8 9">
    <name type="scientific">Paracidovorax konjaci</name>
    <dbReference type="NCBI Taxonomy" id="32040"/>
    <lineage>
        <taxon>Bacteria</taxon>
        <taxon>Pseudomonadati</taxon>
        <taxon>Pseudomonadota</taxon>
        <taxon>Betaproteobacteria</taxon>
        <taxon>Burkholderiales</taxon>
        <taxon>Comamonadaceae</taxon>
        <taxon>Paracidovorax</taxon>
    </lineage>
</organism>
<dbReference type="NCBIfam" id="TIGR03302">
    <property type="entry name" value="OM_YfiO"/>
    <property type="match status" value="1"/>
</dbReference>
<dbReference type="STRING" id="32040.SAMN04489710_104147"/>
<protein>
    <recommendedName>
        <fullName evidence="6">Outer membrane protein assembly factor BamD</fullName>
    </recommendedName>
</protein>
<evidence type="ECO:0000313" key="8">
    <source>
        <dbReference type="EMBL" id="SFD63363.1"/>
    </source>
</evidence>
<keyword evidence="1 6" id="KW-0732">Signal</keyword>
<evidence type="ECO:0000256" key="6">
    <source>
        <dbReference type="HAMAP-Rule" id="MF_00922"/>
    </source>
</evidence>
<proteinExistence type="inferred from homology"/>
<dbReference type="PANTHER" id="PTHR37423">
    <property type="entry name" value="SOLUBLE LYTIC MUREIN TRANSGLYCOSYLASE-RELATED"/>
    <property type="match status" value="1"/>
</dbReference>
<dbReference type="SUPFAM" id="SSF48452">
    <property type="entry name" value="TPR-like"/>
    <property type="match status" value="1"/>
</dbReference>
<comment type="subunit">
    <text evidence="6">Part of the Bam complex.</text>
</comment>
<evidence type="ECO:0000259" key="7">
    <source>
        <dbReference type="Pfam" id="PF13525"/>
    </source>
</evidence>
<evidence type="ECO:0000256" key="5">
    <source>
        <dbReference type="ARBA" id="ARBA00023288"/>
    </source>
</evidence>
<feature type="domain" description="Outer membrane lipoprotein BamD-like" evidence="7">
    <location>
        <begin position="55"/>
        <end position="258"/>
    </location>
</feature>
<dbReference type="InterPro" id="IPR011990">
    <property type="entry name" value="TPR-like_helical_dom_sf"/>
</dbReference>
<comment type="subcellular location">
    <subcellularLocation>
        <location evidence="6">Cell outer membrane</location>
    </subcellularLocation>
</comment>
<evidence type="ECO:0000256" key="2">
    <source>
        <dbReference type="ARBA" id="ARBA00023136"/>
    </source>
</evidence>
<evidence type="ECO:0000313" key="9">
    <source>
        <dbReference type="Proteomes" id="UP000199517"/>
    </source>
</evidence>
<dbReference type="Proteomes" id="UP000199517">
    <property type="component" value="Unassembled WGS sequence"/>
</dbReference>
<accession>A0A1I1U3S5</accession>
<evidence type="ECO:0000256" key="1">
    <source>
        <dbReference type="ARBA" id="ARBA00022729"/>
    </source>
</evidence>
<dbReference type="EMBL" id="FOMQ01000004">
    <property type="protein sequence ID" value="SFD63363.1"/>
    <property type="molecule type" value="Genomic_DNA"/>
</dbReference>
<keyword evidence="3" id="KW-0564">Palmitate</keyword>
<dbReference type="CDD" id="cd15830">
    <property type="entry name" value="BamD"/>
    <property type="match status" value="1"/>
</dbReference>
<dbReference type="GO" id="GO:0043165">
    <property type="term" value="P:Gram-negative-bacterium-type cell outer membrane assembly"/>
    <property type="evidence" value="ECO:0007669"/>
    <property type="project" value="UniProtKB-UniRule"/>
</dbReference>
<sequence length="286" mass="31895">MAVAANPGAASEPSQRQKAAAMPRFSLPLMTALLAASVLAGCSNTPEDKTAGWSPNRIYSEARDEMNSSAYDKAVPLLEKLEGRAAGTPLAQQAQLEKAYAQYKGGEKAQAVATLDRFMKLHPASPAYDYALYLKGLVNFNDNLGLFSWLSRQDLSERDQKAAKDSFESFRELVTRFPDSRYAKDAQQRMTYIVNSLAQYEVHVARYYFQRGAYVAAISRAQVALADYKDVPALEEALYILVKSYDALGMTQLRDDAQRVMAASYPQSDLIRSGFKAKDEPWWKVW</sequence>
<comment type="function">
    <text evidence="6">Part of the outer membrane protein assembly complex, which is involved in assembly and insertion of beta-barrel proteins into the outer membrane.</text>
</comment>
<dbReference type="InterPro" id="IPR017689">
    <property type="entry name" value="BamD"/>
</dbReference>
<dbReference type="AlphaFoldDB" id="A0A1I1U3S5"/>
<keyword evidence="9" id="KW-1185">Reference proteome</keyword>